<evidence type="ECO:0000313" key="7">
    <source>
        <dbReference type="EMBL" id="KAK4122425.1"/>
    </source>
</evidence>
<evidence type="ECO:0000313" key="8">
    <source>
        <dbReference type="Proteomes" id="UP001302602"/>
    </source>
</evidence>
<organism evidence="7 8">
    <name type="scientific">Parathielavia appendiculata</name>
    <dbReference type="NCBI Taxonomy" id="2587402"/>
    <lineage>
        <taxon>Eukaryota</taxon>
        <taxon>Fungi</taxon>
        <taxon>Dikarya</taxon>
        <taxon>Ascomycota</taxon>
        <taxon>Pezizomycotina</taxon>
        <taxon>Sordariomycetes</taxon>
        <taxon>Sordariomycetidae</taxon>
        <taxon>Sordariales</taxon>
        <taxon>Chaetomiaceae</taxon>
        <taxon>Parathielavia</taxon>
    </lineage>
</organism>
<evidence type="ECO:0000256" key="3">
    <source>
        <dbReference type="ARBA" id="ARBA00036406"/>
    </source>
</evidence>
<accession>A0AAN6TY60</accession>
<dbReference type="SUPFAM" id="SSF56317">
    <property type="entry name" value="Carbon-nitrogen hydrolase"/>
    <property type="match status" value="1"/>
</dbReference>
<dbReference type="Proteomes" id="UP001302602">
    <property type="component" value="Unassembled WGS sequence"/>
</dbReference>
<dbReference type="InterPro" id="IPR036526">
    <property type="entry name" value="C-N_Hydrolase_sf"/>
</dbReference>
<comment type="catalytic activity">
    <reaction evidence="3">
        <text>a nitrile + 2 H2O = a carboxylate + NH4(+)</text>
        <dbReference type="Rhea" id="RHEA:21724"/>
        <dbReference type="ChEBI" id="CHEBI:15377"/>
        <dbReference type="ChEBI" id="CHEBI:18379"/>
        <dbReference type="ChEBI" id="CHEBI:28938"/>
        <dbReference type="ChEBI" id="CHEBI:29067"/>
        <dbReference type="EC" id="3.5.5.1"/>
    </reaction>
</comment>
<evidence type="ECO:0000256" key="4">
    <source>
        <dbReference type="ARBA" id="ARBA00039045"/>
    </source>
</evidence>
<dbReference type="Pfam" id="PF00795">
    <property type="entry name" value="CN_hydrolase"/>
    <property type="match status" value="1"/>
</dbReference>
<dbReference type="PROSITE" id="PS50263">
    <property type="entry name" value="CN_HYDROLASE"/>
    <property type="match status" value="1"/>
</dbReference>
<dbReference type="EC" id="3.5.5.1" evidence="4"/>
<dbReference type="PROSITE" id="PS00920">
    <property type="entry name" value="NITRIL_CHT_1"/>
    <property type="match status" value="1"/>
</dbReference>
<dbReference type="InterPro" id="IPR044149">
    <property type="entry name" value="Nitrilases_CHs"/>
</dbReference>
<dbReference type="AlphaFoldDB" id="A0AAN6TY60"/>
<comment type="caution">
    <text evidence="7">The sequence shown here is derived from an EMBL/GenBank/DDBJ whole genome shotgun (WGS) entry which is preliminary data.</text>
</comment>
<comment type="similarity">
    <text evidence="1">Belongs to the carbon-nitrogen hydrolase superfamily. Nitrilase family.</text>
</comment>
<dbReference type="PANTHER" id="PTHR46044:SF14">
    <property type="entry name" value="ARYLACETONITRILASE"/>
    <property type="match status" value="1"/>
</dbReference>
<proteinExistence type="inferred from homology"/>
<dbReference type="PANTHER" id="PTHR46044">
    <property type="entry name" value="NITRILASE"/>
    <property type="match status" value="1"/>
</dbReference>
<evidence type="ECO:0000256" key="2">
    <source>
        <dbReference type="ARBA" id="ARBA00022801"/>
    </source>
</evidence>
<evidence type="ECO:0000259" key="6">
    <source>
        <dbReference type="PROSITE" id="PS50263"/>
    </source>
</evidence>
<feature type="active site" description="Proton acceptor" evidence="5">
    <location>
        <position position="45"/>
    </location>
</feature>
<protein>
    <recommendedName>
        <fullName evidence="4">nitrilase</fullName>
        <ecNumber evidence="4">3.5.5.1</ecNumber>
    </recommendedName>
</protein>
<name>A0AAN6TY60_9PEZI</name>
<keyword evidence="8" id="KW-1185">Reference proteome</keyword>
<keyword evidence="2 7" id="KW-0378">Hydrolase</keyword>
<feature type="domain" description="CN hydrolase" evidence="6">
    <location>
        <begin position="5"/>
        <end position="263"/>
    </location>
</feature>
<dbReference type="RefSeq" id="XP_062646196.1">
    <property type="nucleotide sequence ID" value="XM_062795273.1"/>
</dbReference>
<evidence type="ECO:0000256" key="5">
    <source>
        <dbReference type="PROSITE-ProRule" id="PRU10139"/>
    </source>
</evidence>
<dbReference type="EMBL" id="MU853231">
    <property type="protein sequence ID" value="KAK4122425.1"/>
    <property type="molecule type" value="Genomic_DNA"/>
</dbReference>
<reference evidence="7" key="1">
    <citation type="journal article" date="2023" name="Mol. Phylogenet. Evol.">
        <title>Genome-scale phylogeny and comparative genomics of the fungal order Sordariales.</title>
        <authorList>
            <person name="Hensen N."/>
            <person name="Bonometti L."/>
            <person name="Westerberg I."/>
            <person name="Brannstrom I.O."/>
            <person name="Guillou S."/>
            <person name="Cros-Aarteil S."/>
            <person name="Calhoun S."/>
            <person name="Haridas S."/>
            <person name="Kuo A."/>
            <person name="Mondo S."/>
            <person name="Pangilinan J."/>
            <person name="Riley R."/>
            <person name="LaButti K."/>
            <person name="Andreopoulos B."/>
            <person name="Lipzen A."/>
            <person name="Chen C."/>
            <person name="Yan M."/>
            <person name="Daum C."/>
            <person name="Ng V."/>
            <person name="Clum A."/>
            <person name="Steindorff A."/>
            <person name="Ohm R.A."/>
            <person name="Martin F."/>
            <person name="Silar P."/>
            <person name="Natvig D.O."/>
            <person name="Lalanne C."/>
            <person name="Gautier V."/>
            <person name="Ament-Velasquez S.L."/>
            <person name="Kruys A."/>
            <person name="Hutchinson M.I."/>
            <person name="Powell A.J."/>
            <person name="Barry K."/>
            <person name="Miller A.N."/>
            <person name="Grigoriev I.V."/>
            <person name="Debuchy R."/>
            <person name="Gladieux P."/>
            <person name="Hiltunen Thoren M."/>
            <person name="Johannesson H."/>
        </authorList>
    </citation>
    <scope>NUCLEOTIDE SEQUENCE</scope>
    <source>
        <strain evidence="7">CBS 731.68</strain>
    </source>
</reference>
<gene>
    <name evidence="7" type="ORF">N657DRAFT_664989</name>
</gene>
<dbReference type="InterPro" id="IPR003010">
    <property type="entry name" value="C-N_Hydrolase"/>
</dbReference>
<dbReference type="InterPro" id="IPR000132">
    <property type="entry name" value="Nitrilase/CN_hydratase_CS"/>
</dbReference>
<sequence length="295" mass="32090">MAARLRVAITQSELVYLDLKASIKKACRLVAEAAGNGAKLVAFPECWVPGYPAWIWARPVDTELQTRYIYNALPVESEAMDHVKATARENSMAVMLGFSERSPTDSFCISQAIISPAVRARRAFDGPDLLDHVASIDFGCPDHGGQVSPLLKYHTMAQGEAIHVAMWPPLASVPADRPGGLWRMTAEGCQNLSQTYAVESVAYVLHSSAVCSQQSIDLLRMEQGMACSELGGGHSCVIAPDGRHLTEPLDGDEAGAVMATRGFLDVIGHYTRPDLLWLGVDKWKREVVVRSDPSQ</sequence>
<reference evidence="7" key="2">
    <citation type="submission" date="2023-05" db="EMBL/GenBank/DDBJ databases">
        <authorList>
            <consortium name="Lawrence Berkeley National Laboratory"/>
            <person name="Steindorff A."/>
            <person name="Hensen N."/>
            <person name="Bonometti L."/>
            <person name="Westerberg I."/>
            <person name="Brannstrom I.O."/>
            <person name="Guillou S."/>
            <person name="Cros-Aarteil S."/>
            <person name="Calhoun S."/>
            <person name="Haridas S."/>
            <person name="Kuo A."/>
            <person name="Mondo S."/>
            <person name="Pangilinan J."/>
            <person name="Riley R."/>
            <person name="Labutti K."/>
            <person name="Andreopoulos B."/>
            <person name="Lipzen A."/>
            <person name="Chen C."/>
            <person name="Yanf M."/>
            <person name="Daum C."/>
            <person name="Ng V."/>
            <person name="Clum A."/>
            <person name="Ohm R."/>
            <person name="Martin F."/>
            <person name="Silar P."/>
            <person name="Natvig D."/>
            <person name="Lalanne C."/>
            <person name="Gautier V."/>
            <person name="Ament-Velasquez S.L."/>
            <person name="Kruys A."/>
            <person name="Hutchinson M.I."/>
            <person name="Powell A.J."/>
            <person name="Barry K."/>
            <person name="Miller A.N."/>
            <person name="Grigoriev I.V."/>
            <person name="Debuchy R."/>
            <person name="Gladieux P."/>
            <person name="Thoren M.H."/>
            <person name="Johannesson H."/>
        </authorList>
    </citation>
    <scope>NUCLEOTIDE SEQUENCE</scope>
    <source>
        <strain evidence="7">CBS 731.68</strain>
    </source>
</reference>
<dbReference type="GeneID" id="87832042"/>
<dbReference type="GO" id="GO:0016836">
    <property type="term" value="F:hydro-lyase activity"/>
    <property type="evidence" value="ECO:0007669"/>
    <property type="project" value="UniProtKB-ARBA"/>
</dbReference>
<dbReference type="GO" id="GO:0000257">
    <property type="term" value="F:nitrilase activity"/>
    <property type="evidence" value="ECO:0007669"/>
    <property type="project" value="UniProtKB-EC"/>
</dbReference>
<evidence type="ECO:0000256" key="1">
    <source>
        <dbReference type="ARBA" id="ARBA00008129"/>
    </source>
</evidence>
<dbReference type="Gene3D" id="3.60.110.10">
    <property type="entry name" value="Carbon-nitrogen hydrolase"/>
    <property type="match status" value="2"/>
</dbReference>